<dbReference type="Pfam" id="PF23419">
    <property type="entry name" value="WD40_RFWD3"/>
    <property type="match status" value="1"/>
</dbReference>
<evidence type="ECO:0000256" key="10">
    <source>
        <dbReference type="ARBA" id="ARBA00022786"/>
    </source>
</evidence>
<dbReference type="Gene3D" id="3.30.40.10">
    <property type="entry name" value="Zinc/RING finger domain, C3HC4 (zinc finger)"/>
    <property type="match status" value="1"/>
</dbReference>
<evidence type="ECO:0000256" key="2">
    <source>
        <dbReference type="ARBA" id="ARBA00004496"/>
    </source>
</evidence>
<evidence type="ECO:0000256" key="9">
    <source>
        <dbReference type="ARBA" id="ARBA00022763"/>
    </source>
</evidence>
<keyword evidence="8" id="KW-0677">Repeat</keyword>
<dbReference type="InterPro" id="IPR037381">
    <property type="entry name" value="RFWD3"/>
</dbReference>
<accession>A0A9P6YFA2</accession>
<dbReference type="GO" id="GO:0016604">
    <property type="term" value="C:nuclear body"/>
    <property type="evidence" value="ECO:0007669"/>
    <property type="project" value="UniProtKB-SubCell"/>
</dbReference>
<dbReference type="SUPFAM" id="SSF50978">
    <property type="entry name" value="WD40 repeat-like"/>
    <property type="match status" value="1"/>
</dbReference>
<evidence type="ECO:0000256" key="3">
    <source>
        <dbReference type="ARBA" id="ARBA00004906"/>
    </source>
</evidence>
<feature type="domain" description="RING-type" evidence="16">
    <location>
        <begin position="44"/>
        <end position="86"/>
    </location>
</feature>
<keyword evidence="14" id="KW-0863">Zinc-finger</keyword>
<dbReference type="PROSITE" id="PS50089">
    <property type="entry name" value="ZF_RING_2"/>
    <property type="match status" value="1"/>
</dbReference>
<dbReference type="GO" id="GO:0036297">
    <property type="term" value="P:interstrand cross-link repair"/>
    <property type="evidence" value="ECO:0007669"/>
    <property type="project" value="InterPro"/>
</dbReference>
<evidence type="ECO:0000313" key="18">
    <source>
        <dbReference type="Proteomes" id="UP000717996"/>
    </source>
</evidence>
<dbReference type="GO" id="GO:0061630">
    <property type="term" value="F:ubiquitin protein ligase activity"/>
    <property type="evidence" value="ECO:0007669"/>
    <property type="project" value="UniProtKB-EC"/>
</dbReference>
<comment type="pathway">
    <text evidence="3">Protein modification; protein ubiquitination.</text>
</comment>
<organism evidence="17 18">
    <name type="scientific">Rhizopus oryzae</name>
    <name type="common">Mucormycosis agent</name>
    <name type="synonym">Rhizopus arrhizus var. delemar</name>
    <dbReference type="NCBI Taxonomy" id="64495"/>
    <lineage>
        <taxon>Eukaryota</taxon>
        <taxon>Fungi</taxon>
        <taxon>Fungi incertae sedis</taxon>
        <taxon>Mucoromycota</taxon>
        <taxon>Mucoromycotina</taxon>
        <taxon>Mucoromycetes</taxon>
        <taxon>Mucorales</taxon>
        <taxon>Mucorineae</taxon>
        <taxon>Rhizopodaceae</taxon>
        <taxon>Rhizopus</taxon>
    </lineage>
</organism>
<dbReference type="AlphaFoldDB" id="A0A9P6YFA2"/>
<evidence type="ECO:0000256" key="4">
    <source>
        <dbReference type="ARBA" id="ARBA00012483"/>
    </source>
</evidence>
<proteinExistence type="predicted"/>
<dbReference type="GO" id="GO:0005737">
    <property type="term" value="C:cytoplasm"/>
    <property type="evidence" value="ECO:0007669"/>
    <property type="project" value="UniProtKB-SubCell"/>
</dbReference>
<gene>
    <name evidence="17" type="ORF">G6F51_004523</name>
</gene>
<dbReference type="PANTHER" id="PTHR16047:SF7">
    <property type="entry name" value="E3 UBIQUITIN-PROTEIN LIGASE RFWD3"/>
    <property type="match status" value="1"/>
</dbReference>
<keyword evidence="10" id="KW-0833">Ubl conjugation pathway</keyword>
<dbReference type="PANTHER" id="PTHR16047">
    <property type="entry name" value="RFWD3 PROTEIN"/>
    <property type="match status" value="1"/>
</dbReference>
<evidence type="ECO:0000256" key="8">
    <source>
        <dbReference type="ARBA" id="ARBA00022737"/>
    </source>
</evidence>
<dbReference type="InterPro" id="IPR056527">
    <property type="entry name" value="WD40_RFWD3"/>
</dbReference>
<keyword evidence="6" id="KW-0853">WD repeat</keyword>
<comment type="catalytic activity">
    <reaction evidence="1">
        <text>S-ubiquitinyl-[E2 ubiquitin-conjugating enzyme]-L-cysteine + [acceptor protein]-L-lysine = [E2 ubiquitin-conjugating enzyme]-L-cysteine + N(6)-ubiquitinyl-[acceptor protein]-L-lysine.</text>
        <dbReference type="EC" id="2.3.2.27"/>
    </reaction>
</comment>
<keyword evidence="12" id="KW-0539">Nucleus</keyword>
<evidence type="ECO:0000256" key="6">
    <source>
        <dbReference type="ARBA" id="ARBA00022574"/>
    </source>
</evidence>
<keyword evidence="15" id="KW-0175">Coiled coil</keyword>
<protein>
    <recommendedName>
        <fullName evidence="4">RING-type E3 ubiquitin transferase</fullName>
        <ecNumber evidence="4">2.3.2.27</ecNumber>
    </recommendedName>
</protein>
<evidence type="ECO:0000256" key="15">
    <source>
        <dbReference type="SAM" id="Coils"/>
    </source>
</evidence>
<keyword evidence="5" id="KW-0963">Cytoplasm</keyword>
<evidence type="ECO:0000256" key="13">
    <source>
        <dbReference type="ARBA" id="ARBA00034306"/>
    </source>
</evidence>
<name>A0A9P6YFA2_RHIOR</name>
<keyword evidence="9" id="KW-0227">DNA damage</keyword>
<evidence type="ECO:0000256" key="5">
    <source>
        <dbReference type="ARBA" id="ARBA00022490"/>
    </source>
</evidence>
<reference evidence="17" key="1">
    <citation type="journal article" date="2020" name="Microb. Genom.">
        <title>Genetic diversity of clinical and environmental Mucorales isolates obtained from an investigation of mucormycosis cases among solid organ transplant recipients.</title>
        <authorList>
            <person name="Nguyen M.H."/>
            <person name="Kaul D."/>
            <person name="Muto C."/>
            <person name="Cheng S.J."/>
            <person name="Richter R.A."/>
            <person name="Bruno V.M."/>
            <person name="Liu G."/>
            <person name="Beyhan S."/>
            <person name="Sundermann A.J."/>
            <person name="Mounaud S."/>
            <person name="Pasculle A.W."/>
            <person name="Nierman W.C."/>
            <person name="Driscoll E."/>
            <person name="Cumbie R."/>
            <person name="Clancy C.J."/>
            <person name="Dupont C.L."/>
        </authorList>
    </citation>
    <scope>NUCLEOTIDE SEQUENCE</scope>
    <source>
        <strain evidence="17">GL16</strain>
    </source>
</reference>
<dbReference type="SUPFAM" id="SSF57850">
    <property type="entry name" value="RING/U-box"/>
    <property type="match status" value="1"/>
</dbReference>
<dbReference type="GO" id="GO:0016567">
    <property type="term" value="P:protein ubiquitination"/>
    <property type="evidence" value="ECO:0007669"/>
    <property type="project" value="InterPro"/>
</dbReference>
<evidence type="ECO:0000259" key="16">
    <source>
        <dbReference type="PROSITE" id="PS50089"/>
    </source>
</evidence>
<evidence type="ECO:0000313" key="17">
    <source>
        <dbReference type="EMBL" id="KAG1547018.1"/>
    </source>
</evidence>
<dbReference type="GO" id="GO:0008270">
    <property type="term" value="F:zinc ion binding"/>
    <property type="evidence" value="ECO:0007669"/>
    <property type="project" value="UniProtKB-KW"/>
</dbReference>
<evidence type="ECO:0000256" key="1">
    <source>
        <dbReference type="ARBA" id="ARBA00000900"/>
    </source>
</evidence>
<dbReference type="InterPro" id="IPR015943">
    <property type="entry name" value="WD40/YVTN_repeat-like_dom_sf"/>
</dbReference>
<feature type="coiled-coil region" evidence="15">
    <location>
        <begin position="104"/>
        <end position="131"/>
    </location>
</feature>
<sequence>MEIIDLEDPDFQAPIIPAIPDASKKRSIEEEEDEEENTPERLNCSLCELPWTTQGAHRIVHLKCGDVFGKSCIDTYVKAFNSCPLCGQIANKKDMRIIWPTKVLAEDESEMKRLKNALEESKNILETYLNETLLVQKQLQECRNELAAVKADEILQLKAEISVANRGLSDNIHTTQSKEFQLCRSYVSGTEKYRTMTVLPLFETIVVSAEQPQNNSHGIRKINLFDTSISEYIGLHFKQIKDIKTCSERYIALTTSLDKTLKLTSLTNNVTVQTYTLEFPGWSCAFDDHNTNLLYCGLGNNTLMVYDIRNTRSHLHKLKDSSSQAPIHSLNVGQVNDSHSAVLCSNLVQSYVWNFKKDGDTPSYIPIETTPEFKPFHSYYQNGKLLTSLRNKDTTEYVISHSSDTSTYCFDTNIDWSYTNNFKQTSLTRNSFFERNDELFICFAEADTKSNIKGKSILWTNPNCEIQFSLNLFGSPSNQRLIAWQKELIPSIKFKPNRHAWIYVGNTDLTHAFSRAYIAWTNIISSIYFNDNGSKIKWEMPPINHTIALSSFLDGFDKILKQEIKNCIHKIINLANFGRSVNSSSFVRLAVVNVMLSITYGHLNTVFFKSALYQKIESALDTYYELGGSFKTRRFLNDTSRHDFQMFMYTTLLPLIHQLIELARESKNDNLIKQLGKIEHPLDKDGMAAVIVVIQSMWKCYGSVLYYVATPTLKK</sequence>
<dbReference type="InterPro" id="IPR036322">
    <property type="entry name" value="WD40_repeat_dom_sf"/>
</dbReference>
<dbReference type="Proteomes" id="UP000717996">
    <property type="component" value="Unassembled WGS sequence"/>
</dbReference>
<evidence type="ECO:0000256" key="12">
    <source>
        <dbReference type="ARBA" id="ARBA00023242"/>
    </source>
</evidence>
<dbReference type="EMBL" id="JAANIT010000508">
    <property type="protein sequence ID" value="KAG1547018.1"/>
    <property type="molecule type" value="Genomic_DNA"/>
</dbReference>
<evidence type="ECO:0000256" key="14">
    <source>
        <dbReference type="PROSITE-ProRule" id="PRU00175"/>
    </source>
</evidence>
<dbReference type="InterPro" id="IPR001841">
    <property type="entry name" value="Znf_RING"/>
</dbReference>
<keyword evidence="14" id="KW-0862">Zinc</keyword>
<dbReference type="OrthoDB" id="8062037at2759"/>
<keyword evidence="7" id="KW-0808">Transferase</keyword>
<keyword evidence="14" id="KW-0479">Metal-binding</keyword>
<evidence type="ECO:0000256" key="7">
    <source>
        <dbReference type="ARBA" id="ARBA00022679"/>
    </source>
</evidence>
<evidence type="ECO:0000256" key="11">
    <source>
        <dbReference type="ARBA" id="ARBA00023204"/>
    </source>
</evidence>
<dbReference type="InterPro" id="IPR013083">
    <property type="entry name" value="Znf_RING/FYVE/PHD"/>
</dbReference>
<dbReference type="EC" id="2.3.2.27" evidence="4"/>
<keyword evidence="11" id="KW-0234">DNA repair</keyword>
<dbReference type="Gene3D" id="2.130.10.10">
    <property type="entry name" value="YVTN repeat-like/Quinoprotein amine dehydrogenase"/>
    <property type="match status" value="1"/>
</dbReference>
<comment type="subcellular location">
    <subcellularLocation>
        <location evidence="2">Cytoplasm</location>
    </subcellularLocation>
    <subcellularLocation>
        <location evidence="13">Nucleus</location>
        <location evidence="13">Nuclear body</location>
    </subcellularLocation>
</comment>
<comment type="caution">
    <text evidence="17">The sequence shown here is derived from an EMBL/GenBank/DDBJ whole genome shotgun (WGS) entry which is preliminary data.</text>
</comment>